<keyword evidence="13" id="KW-1185">Reference proteome</keyword>
<dbReference type="InterPro" id="IPR007696">
    <property type="entry name" value="DNA_mismatch_repair_MutS_core"/>
</dbReference>
<keyword evidence="5" id="KW-0067">ATP-binding</keyword>
<dbReference type="Gene3D" id="1.10.1420.10">
    <property type="match status" value="2"/>
</dbReference>
<dbReference type="InterPro" id="IPR036678">
    <property type="entry name" value="MutS_con_dom_sf"/>
</dbReference>
<dbReference type="GO" id="GO:0006298">
    <property type="term" value="P:mismatch repair"/>
    <property type="evidence" value="ECO:0007669"/>
    <property type="project" value="UniProtKB-UniRule"/>
</dbReference>
<dbReference type="InterPro" id="IPR000432">
    <property type="entry name" value="DNA_mismatch_repair_MutS_C"/>
</dbReference>
<dbReference type="NCBIfam" id="NF003810">
    <property type="entry name" value="PRK05399.1"/>
    <property type="match status" value="1"/>
</dbReference>
<dbReference type="Pfam" id="PF05192">
    <property type="entry name" value="MutS_III"/>
    <property type="match status" value="1"/>
</dbReference>
<evidence type="ECO:0000313" key="12">
    <source>
        <dbReference type="EMBL" id="NIZ46366.1"/>
    </source>
</evidence>
<dbReference type="Gene3D" id="3.40.1170.10">
    <property type="entry name" value="DNA repair protein MutS, domain I"/>
    <property type="match status" value="1"/>
</dbReference>
<evidence type="ECO:0000256" key="9">
    <source>
        <dbReference type="NCBIfam" id="TIGR01070"/>
    </source>
</evidence>
<dbReference type="Gene3D" id="3.30.420.110">
    <property type="entry name" value="MutS, connector domain"/>
    <property type="match status" value="1"/>
</dbReference>
<dbReference type="Gene3D" id="3.40.50.300">
    <property type="entry name" value="P-loop containing nucleotide triphosphate hydrolases"/>
    <property type="match status" value="1"/>
</dbReference>
<comment type="caution">
    <text evidence="12">The sequence shown here is derived from an EMBL/GenBank/DDBJ whole genome shotgun (WGS) entry which is preliminary data.</text>
</comment>
<keyword evidence="4 10" id="KW-0227">DNA damage</keyword>
<evidence type="ECO:0000256" key="7">
    <source>
        <dbReference type="ARBA" id="ARBA00023204"/>
    </source>
</evidence>
<dbReference type="PANTHER" id="PTHR11361">
    <property type="entry name" value="DNA MISMATCH REPAIR PROTEIN MUTS FAMILY MEMBER"/>
    <property type="match status" value="1"/>
</dbReference>
<dbReference type="InterPro" id="IPR005748">
    <property type="entry name" value="DNA_mismatch_repair_MutS"/>
</dbReference>
<dbReference type="Pfam" id="PF05190">
    <property type="entry name" value="MutS_IV"/>
    <property type="match status" value="1"/>
</dbReference>
<dbReference type="Proteomes" id="UP000752013">
    <property type="component" value="Unassembled WGS sequence"/>
</dbReference>
<dbReference type="SUPFAM" id="SSF55271">
    <property type="entry name" value="DNA repair protein MutS, domain I"/>
    <property type="match status" value="1"/>
</dbReference>
<evidence type="ECO:0000256" key="2">
    <source>
        <dbReference type="ARBA" id="ARBA00021982"/>
    </source>
</evidence>
<dbReference type="NCBIfam" id="TIGR01070">
    <property type="entry name" value="mutS1"/>
    <property type="match status" value="1"/>
</dbReference>
<evidence type="ECO:0000256" key="5">
    <source>
        <dbReference type="ARBA" id="ARBA00022840"/>
    </source>
</evidence>
<dbReference type="Pfam" id="PF00488">
    <property type="entry name" value="MutS_V"/>
    <property type="match status" value="1"/>
</dbReference>
<proteinExistence type="inferred from homology"/>
<dbReference type="RefSeq" id="WP_167702836.1">
    <property type="nucleotide sequence ID" value="NZ_CP118168.1"/>
</dbReference>
<dbReference type="InterPro" id="IPR007860">
    <property type="entry name" value="DNA_mmatch_repair_MutS_con_dom"/>
</dbReference>
<dbReference type="GO" id="GO:0005829">
    <property type="term" value="C:cytosol"/>
    <property type="evidence" value="ECO:0007669"/>
    <property type="project" value="TreeGrafter"/>
</dbReference>
<keyword evidence="6 10" id="KW-0238">DNA-binding</keyword>
<evidence type="ECO:0000256" key="8">
    <source>
        <dbReference type="ARBA" id="ARBA00024647"/>
    </source>
</evidence>
<dbReference type="SMART" id="SM00533">
    <property type="entry name" value="MUTSd"/>
    <property type="match status" value="1"/>
</dbReference>
<dbReference type="SMART" id="SM00534">
    <property type="entry name" value="MUTSac"/>
    <property type="match status" value="1"/>
</dbReference>
<dbReference type="InterPro" id="IPR017261">
    <property type="entry name" value="DNA_mismatch_repair_MutS/MSH"/>
</dbReference>
<dbReference type="PROSITE" id="PS00486">
    <property type="entry name" value="DNA_MISMATCH_REPAIR_2"/>
    <property type="match status" value="1"/>
</dbReference>
<organism evidence="12 13">
    <name type="scientific">Entomospira nematocerorum</name>
    <dbReference type="NCBI Taxonomy" id="2719987"/>
    <lineage>
        <taxon>Bacteria</taxon>
        <taxon>Pseudomonadati</taxon>
        <taxon>Spirochaetota</taxon>
        <taxon>Spirochaetia</taxon>
        <taxon>Spirochaetales</taxon>
        <taxon>Spirochaetaceae</taxon>
        <taxon>Entomospira</taxon>
    </lineage>
</organism>
<protein>
    <recommendedName>
        <fullName evidence="2 9">DNA mismatch repair protein MutS</fullName>
    </recommendedName>
</protein>
<dbReference type="PIRSF" id="PIRSF037677">
    <property type="entry name" value="DNA_mis_repair_Msh6"/>
    <property type="match status" value="1"/>
</dbReference>
<evidence type="ECO:0000313" key="13">
    <source>
        <dbReference type="Proteomes" id="UP000752013"/>
    </source>
</evidence>
<reference evidence="12" key="1">
    <citation type="submission" date="2020-03" db="EMBL/GenBank/DDBJ databases">
        <title>Spirochaetal bacteria isolated from arthropods constitute a novel genus Entomospira genus novum within the order Spirochaetales.</title>
        <authorList>
            <person name="Grana-Miraglia L."/>
            <person name="Sikutova S."/>
            <person name="Fingerle V."/>
            <person name="Sing A."/>
            <person name="Castillo-Ramirez S."/>
            <person name="Margos G."/>
            <person name="Rudolf I."/>
        </authorList>
    </citation>
    <scope>NUCLEOTIDE SEQUENCE</scope>
    <source>
        <strain evidence="12">BR208</strain>
    </source>
</reference>
<dbReference type="GO" id="GO:0005524">
    <property type="term" value="F:ATP binding"/>
    <property type="evidence" value="ECO:0007669"/>
    <property type="project" value="UniProtKB-UniRule"/>
</dbReference>
<dbReference type="InterPro" id="IPR016151">
    <property type="entry name" value="DNA_mismatch_repair_MutS_N"/>
</dbReference>
<accession>A0A968KSE1</accession>
<dbReference type="InterPro" id="IPR036187">
    <property type="entry name" value="DNA_mismatch_repair_MutS_sf"/>
</dbReference>
<dbReference type="InterPro" id="IPR007695">
    <property type="entry name" value="DNA_mismatch_repair_MutS-lik_N"/>
</dbReference>
<dbReference type="EMBL" id="JAATLK010000001">
    <property type="protein sequence ID" value="NIZ46366.1"/>
    <property type="molecule type" value="Genomic_DNA"/>
</dbReference>
<dbReference type="SUPFAM" id="SSF53150">
    <property type="entry name" value="DNA repair protein MutS, domain II"/>
    <property type="match status" value="1"/>
</dbReference>
<name>A0A968KSE1_9SPIO</name>
<keyword evidence="3 10" id="KW-0547">Nucleotide-binding</keyword>
<gene>
    <name evidence="12" type="primary">mutS</name>
    <name evidence="12" type="ORF">HCT46_00290</name>
</gene>
<evidence type="ECO:0000259" key="11">
    <source>
        <dbReference type="PROSITE" id="PS00486"/>
    </source>
</evidence>
<evidence type="ECO:0000256" key="10">
    <source>
        <dbReference type="RuleBase" id="RU003756"/>
    </source>
</evidence>
<evidence type="ECO:0000256" key="1">
    <source>
        <dbReference type="ARBA" id="ARBA00006271"/>
    </source>
</evidence>
<dbReference type="SUPFAM" id="SSF52540">
    <property type="entry name" value="P-loop containing nucleoside triphosphate hydrolases"/>
    <property type="match status" value="1"/>
</dbReference>
<evidence type="ECO:0000256" key="3">
    <source>
        <dbReference type="ARBA" id="ARBA00022741"/>
    </source>
</evidence>
<comment type="similarity">
    <text evidence="1 10">Belongs to the DNA mismatch repair MutS family.</text>
</comment>
<dbReference type="InterPro" id="IPR045076">
    <property type="entry name" value="MutS"/>
</dbReference>
<dbReference type="Pfam" id="PF05188">
    <property type="entry name" value="MutS_II"/>
    <property type="match status" value="1"/>
</dbReference>
<dbReference type="GO" id="GO:0140664">
    <property type="term" value="F:ATP-dependent DNA damage sensor activity"/>
    <property type="evidence" value="ECO:0007669"/>
    <property type="project" value="InterPro"/>
</dbReference>
<sequence length="859" mass="98621">MGAPTSALMQQYEQLRVQSADALLFFRLGDFYELFSDDAVLVSNILGLTLTQRNGTPMCGVPHHASENYIIRLVNLGYKVALAEQVNKPEKGLAERAIVEIVTPATALTRGGAFNSPDANYMLSFYLYKKQLALALLDVSTGDFIFHIDSIDNWQYAVLEILQRYTVSEIITTQLLWEQASLLNNYAAEHRILVNQENEWHFESREAASILREQFSVHNLEGFGLEQYLAYLGVASVLLLYAKAQLNQSLPHIKTIRIEVSAEYLWMDESSFRNLEIMYNAHDYGESHTLFSVINNTCTVLGRRQLKQYLSNPIQDLEKIHSRLDKIEYWYHRADVLEPLRVHLRQMQDLERLATRVMLGRANPKDLMAIAKTLQQWLMVYPLLQEPVQYNNKETLYTVQLIIDRLTLQLKDEPSVDWQAGDIIRSGWHSELDHWRDLAENSREKLEEYTQVEREKTGASLRLKENRVIGWFFEVNKAQVDRLDSRFIKRQSVVNGERYTTNHLLELEKSILQAREEVISLERSIFLALRNELSQHFDVFMTIAQIIADLDYYSSLAALALQYGYHRPEFIEDNHLEMRAARHPVVERLAKERIFVPNDIFIENDTPLLLITGPNMAGKSTYLRMIALITYMAHVGMFVPAQMVRLPLRDKIFCRVGASDNLSRGESTFLVEMNETARILNYATSRSLVIIDEVGRGTGSDDGLAIARAIMEYLALKIRCFTLFATHYHELTALECIGYKNYSLKVLEESGDIFFTNEIIAGPASGSYGIHVAKMAGLPLDVLDKAQRYLTHLLMEKPNDKLDYEDLPLFHQATTQQADMSQVAISSIRTKMLSLDLNRVTPLDVMQLVALWQEELRNE</sequence>
<evidence type="ECO:0000256" key="6">
    <source>
        <dbReference type="ARBA" id="ARBA00023125"/>
    </source>
</evidence>
<dbReference type="InterPro" id="IPR007861">
    <property type="entry name" value="DNA_mismatch_repair_MutS_clamp"/>
</dbReference>
<dbReference type="AlphaFoldDB" id="A0A968KSE1"/>
<dbReference type="GO" id="GO:0030983">
    <property type="term" value="F:mismatched DNA binding"/>
    <property type="evidence" value="ECO:0007669"/>
    <property type="project" value="InterPro"/>
</dbReference>
<evidence type="ECO:0000256" key="4">
    <source>
        <dbReference type="ARBA" id="ARBA00022763"/>
    </source>
</evidence>
<comment type="function">
    <text evidence="8">This protein is involved in the repair of mismatches in DNA. It is possible that it carries out the mismatch recognition step. This protein has a weak ATPase activity.</text>
</comment>
<dbReference type="SUPFAM" id="SSF48334">
    <property type="entry name" value="DNA repair protein MutS, domain III"/>
    <property type="match status" value="1"/>
</dbReference>
<dbReference type="Pfam" id="PF01624">
    <property type="entry name" value="MutS_I"/>
    <property type="match status" value="1"/>
</dbReference>
<dbReference type="InterPro" id="IPR027417">
    <property type="entry name" value="P-loop_NTPase"/>
</dbReference>
<keyword evidence="7 10" id="KW-0234">DNA repair</keyword>
<dbReference type="PANTHER" id="PTHR11361:SF34">
    <property type="entry name" value="DNA MISMATCH REPAIR PROTEIN MSH1, MITOCHONDRIAL"/>
    <property type="match status" value="1"/>
</dbReference>
<feature type="domain" description="DNA mismatch repair proteins mutS family" evidence="11">
    <location>
        <begin position="687"/>
        <end position="703"/>
    </location>
</feature>